<dbReference type="Gene3D" id="2.30.30.60">
    <property type="match status" value="1"/>
</dbReference>
<dbReference type="SUPFAM" id="SSF50182">
    <property type="entry name" value="Sm-like ribonucleoproteins"/>
    <property type="match status" value="1"/>
</dbReference>
<accession>A0A430AB97</accession>
<organism evidence="11 12">
    <name type="scientific">Vagococcus fessus</name>
    <dbReference type="NCBI Taxonomy" id="120370"/>
    <lineage>
        <taxon>Bacteria</taxon>
        <taxon>Bacillati</taxon>
        <taxon>Bacillota</taxon>
        <taxon>Bacilli</taxon>
        <taxon>Lactobacillales</taxon>
        <taxon>Enterococcaceae</taxon>
        <taxon>Vagococcus</taxon>
    </lineage>
</organism>
<reference evidence="11 12" key="1">
    <citation type="submission" date="2017-05" db="EMBL/GenBank/DDBJ databases">
        <title>Vagococcus spp. assemblies.</title>
        <authorList>
            <person name="Gulvik C.A."/>
        </authorList>
    </citation>
    <scope>NUCLEOTIDE SEQUENCE [LARGE SCALE GENOMIC DNA]</scope>
    <source>
        <strain evidence="11 12">CCUG 41755</strain>
    </source>
</reference>
<comment type="subcellular location">
    <subcellularLocation>
        <location evidence="1">Cell membrane</location>
        <topology evidence="1">Multi-pass membrane protein</topology>
    </subcellularLocation>
</comment>
<sequence length="304" mass="33594">MNLSNYYLLNFVVYGETTSNDTTEKISNLKRVWQSIDWDNFISLSLSKGFSLILALFIIALIMKLGIRLIKKGFAKYKKRDIYSASRVDTLEKLTTNAYQYTLYFVLLYTILSIFGVPVASLIAGAGIAGIAIGLGAQGFINDLLTGFFIILERQIDVGDHVIIGEIEGFVQAVGLRTTQVKGADGTLHYIPNGQITIVSNLSRENMLALIKLRIKPDTDIQKVSDIIAKVNDELLPRYPEIKEGPINKGLVDLGNGNFAIKIIIYTLNGSQFKVQADFLEAYLEALTEAGIELPQSPLPLTPI</sequence>
<dbReference type="EMBL" id="NGJY01000001">
    <property type="protein sequence ID" value="RSU04461.1"/>
    <property type="molecule type" value="Genomic_DNA"/>
</dbReference>
<dbReference type="Gene3D" id="3.30.70.100">
    <property type="match status" value="1"/>
</dbReference>
<comment type="caution">
    <text evidence="11">The sequence shown here is derived from an EMBL/GenBank/DDBJ whole genome shotgun (WGS) entry which is preliminary data.</text>
</comment>
<evidence type="ECO:0000256" key="1">
    <source>
        <dbReference type="ARBA" id="ARBA00004651"/>
    </source>
</evidence>
<dbReference type="Pfam" id="PF00924">
    <property type="entry name" value="MS_channel_2nd"/>
    <property type="match status" value="1"/>
</dbReference>
<evidence type="ECO:0000259" key="9">
    <source>
        <dbReference type="Pfam" id="PF00924"/>
    </source>
</evidence>
<name>A0A430AB97_9ENTE</name>
<evidence type="ECO:0000256" key="4">
    <source>
        <dbReference type="ARBA" id="ARBA00022692"/>
    </source>
</evidence>
<dbReference type="SUPFAM" id="SSF82861">
    <property type="entry name" value="Mechanosensitive channel protein MscS (YggB), transmembrane region"/>
    <property type="match status" value="1"/>
</dbReference>
<dbReference type="InterPro" id="IPR023408">
    <property type="entry name" value="MscS_beta-dom_sf"/>
</dbReference>
<feature type="domain" description="Mechanosensitive ion channel transmembrane helices 2/3" evidence="10">
    <location>
        <begin position="101"/>
        <end position="138"/>
    </location>
</feature>
<dbReference type="Proteomes" id="UP000287101">
    <property type="component" value="Unassembled WGS sequence"/>
</dbReference>
<protein>
    <submittedName>
        <fullName evidence="11">Mechanosensitive ion channel protein MscS</fullName>
    </submittedName>
</protein>
<evidence type="ECO:0000256" key="2">
    <source>
        <dbReference type="ARBA" id="ARBA00008017"/>
    </source>
</evidence>
<dbReference type="InterPro" id="IPR045276">
    <property type="entry name" value="YbiO_bact"/>
</dbReference>
<dbReference type="GO" id="GO:0005886">
    <property type="term" value="C:plasma membrane"/>
    <property type="evidence" value="ECO:0007669"/>
    <property type="project" value="UniProtKB-SubCell"/>
</dbReference>
<evidence type="ECO:0000256" key="3">
    <source>
        <dbReference type="ARBA" id="ARBA00022475"/>
    </source>
</evidence>
<dbReference type="RefSeq" id="WP_126829745.1">
    <property type="nucleotide sequence ID" value="NZ_CBCRYB010000013.1"/>
</dbReference>
<comment type="similarity">
    <text evidence="2">Belongs to the MscS (TC 1.A.23) family.</text>
</comment>
<dbReference type="FunFam" id="2.30.30.60:FF:000001">
    <property type="entry name" value="MscS Mechanosensitive ion channel"/>
    <property type="match status" value="1"/>
</dbReference>
<dbReference type="InterPro" id="IPR010920">
    <property type="entry name" value="LSM_dom_sf"/>
</dbReference>
<gene>
    <name evidence="11" type="ORF">CBF31_00115</name>
</gene>
<dbReference type="PANTHER" id="PTHR30460">
    <property type="entry name" value="MODERATE CONDUCTANCE MECHANOSENSITIVE CHANNEL YBIO"/>
    <property type="match status" value="1"/>
</dbReference>
<evidence type="ECO:0000313" key="11">
    <source>
        <dbReference type="EMBL" id="RSU04461.1"/>
    </source>
</evidence>
<evidence type="ECO:0000256" key="7">
    <source>
        <dbReference type="ARBA" id="ARBA00059688"/>
    </source>
</evidence>
<evidence type="ECO:0000313" key="12">
    <source>
        <dbReference type="Proteomes" id="UP000287101"/>
    </source>
</evidence>
<dbReference type="Gene3D" id="1.10.287.1260">
    <property type="match status" value="1"/>
</dbReference>
<feature type="transmembrane region" description="Helical" evidence="8">
    <location>
        <begin position="129"/>
        <end position="152"/>
    </location>
</feature>
<dbReference type="SUPFAM" id="SSF82689">
    <property type="entry name" value="Mechanosensitive channel protein MscS (YggB), C-terminal domain"/>
    <property type="match status" value="1"/>
</dbReference>
<dbReference type="InterPro" id="IPR011066">
    <property type="entry name" value="MscS_channel_C_sf"/>
</dbReference>
<dbReference type="AlphaFoldDB" id="A0A430AB97"/>
<dbReference type="InterPro" id="IPR049142">
    <property type="entry name" value="MS_channel_1st"/>
</dbReference>
<evidence type="ECO:0000256" key="8">
    <source>
        <dbReference type="SAM" id="Phobius"/>
    </source>
</evidence>
<evidence type="ECO:0000256" key="6">
    <source>
        <dbReference type="ARBA" id="ARBA00023136"/>
    </source>
</evidence>
<keyword evidence="6 8" id="KW-0472">Membrane</keyword>
<dbReference type="InterPro" id="IPR006685">
    <property type="entry name" value="MscS_channel_2nd"/>
</dbReference>
<feature type="transmembrane region" description="Helical" evidence="8">
    <location>
        <begin position="50"/>
        <end position="70"/>
    </location>
</feature>
<dbReference type="Pfam" id="PF21088">
    <property type="entry name" value="MS_channel_1st"/>
    <property type="match status" value="1"/>
</dbReference>
<evidence type="ECO:0000259" key="10">
    <source>
        <dbReference type="Pfam" id="PF21088"/>
    </source>
</evidence>
<dbReference type="OrthoDB" id="9809206at2"/>
<keyword evidence="12" id="KW-1185">Reference proteome</keyword>
<proteinExistence type="inferred from homology"/>
<dbReference type="InterPro" id="IPR011014">
    <property type="entry name" value="MscS_channel_TM-2"/>
</dbReference>
<evidence type="ECO:0000256" key="5">
    <source>
        <dbReference type="ARBA" id="ARBA00022989"/>
    </source>
</evidence>
<keyword evidence="5 8" id="KW-1133">Transmembrane helix</keyword>
<dbReference type="PANTHER" id="PTHR30460:SF0">
    <property type="entry name" value="MODERATE CONDUCTANCE MECHANOSENSITIVE CHANNEL YBIO"/>
    <property type="match status" value="1"/>
</dbReference>
<feature type="domain" description="Mechanosensitive ion channel MscS" evidence="9">
    <location>
        <begin position="141"/>
        <end position="204"/>
    </location>
</feature>
<comment type="function">
    <text evidence="7">May play a role in resistance to osmotic downshock.</text>
</comment>
<keyword evidence="4 8" id="KW-0812">Transmembrane</keyword>
<feature type="transmembrane region" description="Helical" evidence="8">
    <location>
        <begin position="101"/>
        <end position="123"/>
    </location>
</feature>
<keyword evidence="3" id="KW-1003">Cell membrane</keyword>
<dbReference type="GO" id="GO:0008381">
    <property type="term" value="F:mechanosensitive monoatomic ion channel activity"/>
    <property type="evidence" value="ECO:0007669"/>
    <property type="project" value="InterPro"/>
</dbReference>